<comment type="function">
    <text evidence="7">Adds poly(A) tail to the 3' end of many RNAs, which usually targets these RNAs for decay. Plays a significant role in the global control of gene expression, through influencing the rate of transcript degradation, and in the general RNA quality control.</text>
</comment>
<dbReference type="Pfam" id="PF12627">
    <property type="entry name" value="PolyA_pol_RNAbd"/>
    <property type="match status" value="1"/>
</dbReference>
<gene>
    <name evidence="7 13" type="primary">pcnB</name>
    <name evidence="13" type="ORF">GCM10007894_11220</name>
</gene>
<dbReference type="Pfam" id="PF12626">
    <property type="entry name" value="PolyA_pol_arg_C"/>
    <property type="match status" value="1"/>
</dbReference>
<sequence length="477" mass="54580">MALINIRHLRCNIFGRISALYKKWFGDQPSTTTEAGLQLQIISRDKHNISRKQISPNAIKVLYRLHKAGYKSYLVGGGVRDILLGLDPKDFDVATDATPEQVKKLFRNSRLVGRRFRLAHILFGREIIEVATLRGHHVEDNAKQSKTNTSGRLLRDNVYGSIDQDAERRDFSINAMYYDISDFSIRAYGGALQDLEAGRLKLLGDPETRYREDPVRMLRAVRFSTKLDLHIDESTKVPINRLAPLLKDIPAARMYDEALKLFFNGKAVANFDMMQQFDLFEPLFPTLGQAIADAPNGSADRMAQLVMKATDTRVMQDKPVTPSFFYAALLWYPLSERAHEIANEAGLNIYDAHFAAMGDILEQQCQRISIPRRHSTPTKDIWQLQLRLERNQGGRALKLLEHPKFRAGYDLLLLRGEIEGGRVESLANWWTELVEADEGQRRKLVRKQQPGRKPQNRRRRKPRSNDSKTKTESKARG</sequence>
<dbReference type="PANTHER" id="PTHR43051">
    <property type="entry name" value="POLYNUCLEOTIDE ADENYLYLTRANSFERASE FAMILY PROTEIN"/>
    <property type="match status" value="1"/>
</dbReference>
<dbReference type="CDD" id="cd05398">
    <property type="entry name" value="NT_ClassII-CCAase"/>
    <property type="match status" value="1"/>
</dbReference>
<feature type="domain" description="tRNA nucleotidyltransferase/poly(A) polymerase RNA and SrmB- binding" evidence="12">
    <location>
        <begin position="229"/>
        <end position="287"/>
    </location>
</feature>
<comment type="catalytic activity">
    <reaction evidence="7">
        <text>RNA(n) + ATP = RNA(n)-3'-adenine ribonucleotide + diphosphate</text>
        <dbReference type="Rhea" id="RHEA:11332"/>
        <dbReference type="Rhea" id="RHEA-COMP:14527"/>
        <dbReference type="Rhea" id="RHEA-COMP:17347"/>
        <dbReference type="ChEBI" id="CHEBI:30616"/>
        <dbReference type="ChEBI" id="CHEBI:33019"/>
        <dbReference type="ChEBI" id="CHEBI:140395"/>
        <dbReference type="ChEBI" id="CHEBI:173115"/>
        <dbReference type="EC" id="2.7.7.19"/>
    </reaction>
</comment>
<dbReference type="SUPFAM" id="SSF81891">
    <property type="entry name" value="Poly A polymerase C-terminal region-like"/>
    <property type="match status" value="1"/>
</dbReference>
<feature type="active site" evidence="7">
    <location>
        <position position="92"/>
    </location>
</feature>
<dbReference type="HAMAP" id="MF_00957">
    <property type="entry name" value="PolyA_pol"/>
    <property type="match status" value="1"/>
</dbReference>
<evidence type="ECO:0000259" key="11">
    <source>
        <dbReference type="Pfam" id="PF12626"/>
    </source>
</evidence>
<protein>
    <recommendedName>
        <fullName evidence="7">Poly(A) polymerase I</fullName>
        <shortName evidence="7">PAP I</shortName>
        <ecNumber evidence="7">2.7.7.19</ecNumber>
    </recommendedName>
</protein>
<dbReference type="GO" id="GO:0005524">
    <property type="term" value="F:ATP binding"/>
    <property type="evidence" value="ECO:0007669"/>
    <property type="project" value="UniProtKB-UniRule"/>
</dbReference>
<keyword evidence="5 7" id="KW-0694">RNA-binding</keyword>
<dbReference type="GO" id="GO:1990817">
    <property type="term" value="F:poly(A) RNA polymerase activity"/>
    <property type="evidence" value="ECO:0007669"/>
    <property type="project" value="UniProtKB-UniRule"/>
</dbReference>
<reference evidence="13 14" key="1">
    <citation type="journal article" date="2014" name="Int. J. Syst. Evol. Microbiol.">
        <title>Complete genome sequence of Corynebacterium casei LMG S-19264T (=DSM 44701T), isolated from a smear-ripened cheese.</title>
        <authorList>
            <consortium name="US DOE Joint Genome Institute (JGI-PGF)"/>
            <person name="Walter F."/>
            <person name="Albersmeier A."/>
            <person name="Kalinowski J."/>
            <person name="Ruckert C."/>
        </authorList>
    </citation>
    <scope>NUCLEOTIDE SEQUENCE [LARGE SCALE GENOMIC DNA]</scope>
    <source>
        <strain evidence="13 14">NBRC 112785</strain>
    </source>
</reference>
<feature type="domain" description="Poly A polymerase head" evidence="10">
    <location>
        <begin position="73"/>
        <end position="200"/>
    </location>
</feature>
<feature type="active site" evidence="7">
    <location>
        <position position="90"/>
    </location>
</feature>
<accession>A0AA37TPG3</accession>
<dbReference type="PANTHER" id="PTHR43051:SF1">
    <property type="entry name" value="POLYNUCLEOTIDE ADENYLYLTRANSFERASE FAMILY PROTEIN"/>
    <property type="match status" value="1"/>
</dbReference>
<dbReference type="InterPro" id="IPR052191">
    <property type="entry name" value="tRNA_ntf/polyA_polymerase_I"/>
</dbReference>
<dbReference type="EMBL" id="BSPO01000002">
    <property type="protein sequence ID" value="GLS83145.1"/>
    <property type="molecule type" value="Genomic_DNA"/>
</dbReference>
<evidence type="ECO:0000256" key="8">
    <source>
        <dbReference type="RuleBase" id="RU003953"/>
    </source>
</evidence>
<keyword evidence="2 7" id="KW-0808">Transferase</keyword>
<keyword evidence="6 7" id="KW-0804">Transcription</keyword>
<feature type="compositionally biased region" description="Basic and acidic residues" evidence="9">
    <location>
        <begin position="463"/>
        <end position="477"/>
    </location>
</feature>
<feature type="compositionally biased region" description="Basic residues" evidence="9">
    <location>
        <begin position="442"/>
        <end position="462"/>
    </location>
</feature>
<evidence type="ECO:0000259" key="12">
    <source>
        <dbReference type="Pfam" id="PF12627"/>
    </source>
</evidence>
<dbReference type="GO" id="GO:0003723">
    <property type="term" value="F:RNA binding"/>
    <property type="evidence" value="ECO:0007669"/>
    <property type="project" value="UniProtKB-UniRule"/>
</dbReference>
<evidence type="ECO:0000313" key="14">
    <source>
        <dbReference type="Proteomes" id="UP001157439"/>
    </source>
</evidence>
<evidence type="ECO:0000313" key="13">
    <source>
        <dbReference type="EMBL" id="GLS83145.1"/>
    </source>
</evidence>
<dbReference type="GO" id="GO:0043633">
    <property type="term" value="P:polyadenylation-dependent RNA catabolic process"/>
    <property type="evidence" value="ECO:0007669"/>
    <property type="project" value="InterPro"/>
</dbReference>
<dbReference type="SUPFAM" id="SSF81301">
    <property type="entry name" value="Nucleotidyltransferase"/>
    <property type="match status" value="1"/>
</dbReference>
<comment type="similarity">
    <text evidence="7 8">Belongs to the tRNA nucleotidyltransferase/poly(A) polymerase family.</text>
</comment>
<dbReference type="Proteomes" id="UP001157439">
    <property type="component" value="Unassembled WGS sequence"/>
</dbReference>
<evidence type="ECO:0000256" key="6">
    <source>
        <dbReference type="ARBA" id="ARBA00023163"/>
    </source>
</evidence>
<dbReference type="Pfam" id="PF01743">
    <property type="entry name" value="PolyA_pol"/>
    <property type="match status" value="1"/>
</dbReference>
<dbReference type="NCBIfam" id="TIGR01942">
    <property type="entry name" value="pcnB"/>
    <property type="match status" value="1"/>
</dbReference>
<dbReference type="GO" id="GO:0006397">
    <property type="term" value="P:mRNA processing"/>
    <property type="evidence" value="ECO:0007669"/>
    <property type="project" value="UniProtKB-KW"/>
</dbReference>
<keyword evidence="14" id="KW-1185">Reference proteome</keyword>
<dbReference type="InterPro" id="IPR002646">
    <property type="entry name" value="PolA_pol_head_dom"/>
</dbReference>
<dbReference type="FunFam" id="3.30.460.10:FF:000035">
    <property type="entry name" value="Poly(A) polymerase I"/>
    <property type="match status" value="1"/>
</dbReference>
<name>A0AA37TPG3_9GAMM</name>
<evidence type="ECO:0000256" key="1">
    <source>
        <dbReference type="ARBA" id="ARBA00022664"/>
    </source>
</evidence>
<evidence type="ECO:0000256" key="2">
    <source>
        <dbReference type="ARBA" id="ARBA00022679"/>
    </source>
</evidence>
<dbReference type="EC" id="2.7.7.19" evidence="7"/>
<organism evidence="13 14">
    <name type="scientific">Paraferrimonas haliotis</name>
    <dbReference type="NCBI Taxonomy" id="2013866"/>
    <lineage>
        <taxon>Bacteria</taxon>
        <taxon>Pseudomonadati</taxon>
        <taxon>Pseudomonadota</taxon>
        <taxon>Gammaproteobacteria</taxon>
        <taxon>Alteromonadales</taxon>
        <taxon>Ferrimonadaceae</taxon>
        <taxon>Paraferrimonas</taxon>
    </lineage>
</organism>
<comment type="caution">
    <text evidence="13">The sequence shown here is derived from an EMBL/GenBank/DDBJ whole genome shotgun (WGS) entry which is preliminary data.</text>
</comment>
<feature type="domain" description="Polymerase A arginine-rich C-terminal" evidence="11">
    <location>
        <begin position="346"/>
        <end position="463"/>
    </location>
</feature>
<proteinExistence type="inferred from homology"/>
<evidence type="ECO:0000256" key="9">
    <source>
        <dbReference type="SAM" id="MobiDB-lite"/>
    </source>
</evidence>
<evidence type="ECO:0000256" key="5">
    <source>
        <dbReference type="ARBA" id="ARBA00022884"/>
    </source>
</evidence>
<evidence type="ECO:0000256" key="3">
    <source>
        <dbReference type="ARBA" id="ARBA00022741"/>
    </source>
</evidence>
<keyword evidence="4 7" id="KW-0067">ATP-binding</keyword>
<dbReference type="InterPro" id="IPR043519">
    <property type="entry name" value="NT_sf"/>
</dbReference>
<feature type="region of interest" description="Disordered" evidence="9">
    <location>
        <begin position="440"/>
        <end position="477"/>
    </location>
</feature>
<evidence type="ECO:0000256" key="4">
    <source>
        <dbReference type="ARBA" id="ARBA00022840"/>
    </source>
</evidence>
<dbReference type="AlphaFoldDB" id="A0AA37TPG3"/>
<dbReference type="InterPro" id="IPR032828">
    <property type="entry name" value="PolyA_RNA-bd"/>
</dbReference>
<evidence type="ECO:0000259" key="10">
    <source>
        <dbReference type="Pfam" id="PF01743"/>
    </source>
</evidence>
<dbReference type="Gene3D" id="3.30.460.10">
    <property type="entry name" value="Beta Polymerase, domain 2"/>
    <property type="match status" value="1"/>
</dbReference>
<evidence type="ECO:0000256" key="7">
    <source>
        <dbReference type="HAMAP-Rule" id="MF_00957"/>
    </source>
</evidence>
<dbReference type="Gene3D" id="1.10.3090.10">
    <property type="entry name" value="cca-adding enzyme, domain 2"/>
    <property type="match status" value="1"/>
</dbReference>
<dbReference type="InterPro" id="IPR025866">
    <property type="entry name" value="PolyA_pol_arg_C_dom"/>
</dbReference>
<keyword evidence="1 7" id="KW-0507">mRNA processing</keyword>
<feature type="active site" evidence="7">
    <location>
        <position position="170"/>
    </location>
</feature>
<keyword evidence="3 7" id="KW-0547">Nucleotide-binding</keyword>
<dbReference type="InterPro" id="IPR010206">
    <property type="entry name" value="PolA_pol_I"/>
</dbReference>